<proteinExistence type="predicted"/>
<dbReference type="GeneID" id="23547740"/>
<accession>I1R9T5</accession>
<dbReference type="PANTHER" id="PTHR42336:SF1">
    <property type="entry name" value="ALKYL HYDROPEROXIDE REDUCTASE SUBUNIT C_ THIOL SPECIFIC ANTIOXIDANT DOMAIN-CONTAINING PROTEIN"/>
    <property type="match status" value="1"/>
</dbReference>
<dbReference type="EnsemblFungi" id="CEF72135">
    <property type="protein sequence ID" value="CEF72135"/>
    <property type="gene ID" value="FGRRES_00246"/>
</dbReference>
<dbReference type="KEGG" id="fgr:FGSG_00246"/>
<dbReference type="Pfam" id="PF13911">
    <property type="entry name" value="AhpC-TSA_2"/>
    <property type="match status" value="1"/>
</dbReference>
<evidence type="ECO:0000313" key="2">
    <source>
        <dbReference type="EnsemblFungi" id="CEF72135"/>
    </source>
</evidence>
<dbReference type="PANTHER" id="PTHR42336">
    <property type="entry name" value="THIOREDOXIN DOMAIN-CONTAINING PROTEIN-RELATED"/>
    <property type="match status" value="1"/>
</dbReference>
<dbReference type="EMBL" id="HG970332">
    <property type="status" value="NOT_ANNOTATED_CDS"/>
    <property type="molecule type" value="Genomic_DNA"/>
</dbReference>
<reference evidence="2" key="2">
    <citation type="journal article" date="2010" name="Nature">
        <title>Comparative genomics reveals mobile pathogenicity chromosomes in Fusarium.</title>
        <authorList>
            <person name="Ma L.J."/>
            <person name="van der Does H.C."/>
            <person name="Borkovich K.A."/>
            <person name="Coleman J.J."/>
            <person name="Daboussi M.J."/>
            <person name="Di Pietro A."/>
            <person name="Dufresne M."/>
            <person name="Freitag M."/>
            <person name="Grabherr M."/>
            <person name="Henrissat B."/>
            <person name="Houterman P.M."/>
            <person name="Kang S."/>
            <person name="Shim W.B."/>
            <person name="Woloshuk C."/>
            <person name="Xie X."/>
            <person name="Xu J.R."/>
            <person name="Antoniw J."/>
            <person name="Baker S.E."/>
            <person name="Bluhm B.H."/>
            <person name="Breakspear A."/>
            <person name="Brown D.W."/>
            <person name="Butchko R.A."/>
            <person name="Chapman S."/>
            <person name="Coulson R."/>
            <person name="Coutinho P.M."/>
            <person name="Danchin E.G."/>
            <person name="Diener A."/>
            <person name="Gale L.R."/>
            <person name="Gardiner D.M."/>
            <person name="Goff S."/>
            <person name="Hammond-Kosack K.E."/>
            <person name="Hilburn K."/>
            <person name="Hua-Van A."/>
            <person name="Jonkers W."/>
            <person name="Kazan K."/>
            <person name="Kodira C.D."/>
            <person name="Koehrsen M."/>
            <person name="Kumar L."/>
            <person name="Lee Y.H."/>
            <person name="Li L."/>
            <person name="Manners J.M."/>
            <person name="Miranda-Saavedra D."/>
            <person name="Mukherjee M."/>
            <person name="Park G."/>
            <person name="Park J."/>
            <person name="Park S.Y."/>
            <person name="Proctor R.H."/>
            <person name="Regev A."/>
            <person name="Ruiz-Roldan M.C."/>
            <person name="Sain D."/>
            <person name="Sakthikumar S."/>
            <person name="Sykes S."/>
            <person name="Schwartz D.C."/>
            <person name="Turgeon B.G."/>
            <person name="Wapinski I."/>
            <person name="Yoder O."/>
            <person name="Young S."/>
            <person name="Zeng Q."/>
            <person name="Zhou S."/>
            <person name="Galagan J."/>
            <person name="Cuomo C.A."/>
            <person name="Kistler H.C."/>
            <person name="Rep M."/>
        </authorList>
    </citation>
    <scope>GENOME REANNOTATION</scope>
    <source>
        <strain evidence="2">PH-1 / ATCC MYA-4620 / FGSC 9075 / NRRL 31084</strain>
    </source>
</reference>
<protein>
    <recommendedName>
        <fullName evidence="3">Alkyl hydroperoxide reductase subunit C/ Thiol specific antioxidant domain-containing protein</fullName>
    </recommendedName>
</protein>
<dbReference type="RefSeq" id="XP_011315884.1">
    <property type="nucleotide sequence ID" value="XM_011317582.1"/>
</dbReference>
<name>I1R9T5_GIBZE</name>
<dbReference type="AlphaFoldDB" id="I1R9T5"/>
<accession>A0A098D137</accession>
<reference evidence="2" key="3">
    <citation type="submission" date="2017-01" db="UniProtKB">
        <authorList>
            <consortium name="EnsemblFungi"/>
        </authorList>
    </citation>
    <scope>IDENTIFICATION</scope>
    <source>
        <strain evidence="2">PH-1 / ATCC MYA-4620 / FGSC 9075 / NRRL 31084</strain>
    </source>
</reference>
<organism evidence="2">
    <name type="scientific">Gibberella zeae (strain ATCC MYA-4620 / CBS 123657 / FGSC 9075 / NRRL 31084 / PH-1)</name>
    <name type="common">Wheat head blight fungus</name>
    <name type="synonym">Fusarium graminearum</name>
    <dbReference type="NCBI Taxonomy" id="229533"/>
    <lineage>
        <taxon>Eukaryota</taxon>
        <taxon>Fungi</taxon>
        <taxon>Dikarya</taxon>
        <taxon>Ascomycota</taxon>
        <taxon>Pezizomycotina</taxon>
        <taxon>Sordariomycetes</taxon>
        <taxon>Hypocreomycetidae</taxon>
        <taxon>Hypocreales</taxon>
        <taxon>Nectriaceae</taxon>
        <taxon>Fusarium</taxon>
    </lineage>
</organism>
<feature type="region of interest" description="Disordered" evidence="1">
    <location>
        <begin position="21"/>
        <end position="48"/>
    </location>
</feature>
<sequence length="295" mass="32069">MLSSFTTKLALKKAGIPSDILSFPTEKREPNKLRKNPPNPSDSDADSSWSSWMSVRSLPLTVQPWLTPPPAAVSVGRVPGIGDKAPVDKTQKLRLGRRTLVVFLRCVGCACKSFPFLHDGIMSNREIVAQKTFINLRTMANRYGDALTCIAVSHASEQATKKWVDLLGGAWSVRVIVDEDRALYAAWGLGTSSMWYVLNPSTQVQSWKETGWLGEKVAGAIQGKTTPKPKPKTTVQAVGNEEEEEDEGPLTTMGNKWQEAGAFAVDGTGTVIWGGKAARADDVMELEDGARILLA</sequence>
<dbReference type="OrthoDB" id="40334at2759"/>
<evidence type="ECO:0008006" key="3">
    <source>
        <dbReference type="Google" id="ProtNLM"/>
    </source>
</evidence>
<feature type="region of interest" description="Disordered" evidence="1">
    <location>
        <begin position="222"/>
        <end position="250"/>
    </location>
</feature>
<reference evidence="2" key="1">
    <citation type="journal article" date="2007" name="Science">
        <title>The Fusarium graminearum genome reveals a link between localized polymorphism and pathogen specialization.</title>
        <authorList>
            <person name="Cuomo C.A."/>
            <person name="Gueldener U."/>
            <person name="Xu J.-R."/>
            <person name="Trail F."/>
            <person name="Turgeon B.G."/>
            <person name="Di Pietro A."/>
            <person name="Walton J.D."/>
            <person name="Ma L.-J."/>
            <person name="Baker S.E."/>
            <person name="Rep M."/>
            <person name="Adam G."/>
            <person name="Antoniw J."/>
            <person name="Baldwin T."/>
            <person name="Calvo S.E."/>
            <person name="Chang Y.-L."/>
            <person name="DeCaprio D."/>
            <person name="Gale L.R."/>
            <person name="Gnerre S."/>
            <person name="Goswami R.S."/>
            <person name="Hammond-Kosack K."/>
            <person name="Harris L.J."/>
            <person name="Hilburn K."/>
            <person name="Kennell J.C."/>
            <person name="Kroken S."/>
            <person name="Magnuson J.K."/>
            <person name="Mannhaupt G."/>
            <person name="Mauceli E.W."/>
            <person name="Mewes H.-W."/>
            <person name="Mitterbauer R."/>
            <person name="Muehlbauer G."/>
            <person name="Muensterkoetter M."/>
            <person name="Nelson D."/>
            <person name="O'Donnell K."/>
            <person name="Ouellet T."/>
            <person name="Qi W."/>
            <person name="Quesneville H."/>
            <person name="Roncero M.I.G."/>
            <person name="Seong K.-Y."/>
            <person name="Tetko I.V."/>
            <person name="Urban M."/>
            <person name="Waalwijk C."/>
            <person name="Ward T.J."/>
            <person name="Yao J."/>
            <person name="Birren B.W."/>
            <person name="Kistler H.C."/>
        </authorList>
    </citation>
    <scope>NUCLEOTIDE SEQUENCE [LARGE SCALE GENOMIC DNA]</scope>
    <source>
        <strain evidence="2">PH-1 / ATCC MYA-4620 / FGSC 9075 / NRRL 31084</strain>
    </source>
</reference>
<evidence type="ECO:0000256" key="1">
    <source>
        <dbReference type="SAM" id="MobiDB-lite"/>
    </source>
</evidence>
<dbReference type="HOGENOM" id="CLU_072123_1_0_1"/>
<dbReference type="InterPro" id="IPR032801">
    <property type="entry name" value="PXL2A/B/C"/>
</dbReference>